<evidence type="ECO:0000313" key="2">
    <source>
        <dbReference type="EMBL" id="AFC86073.1"/>
    </source>
</evidence>
<dbReference type="AlphaFoldDB" id="H8KY79"/>
<name>H8KY79_FRAAD</name>
<sequence length="307" mass="33792">MWRSAAFILATSMSMTSIHADEPAIPNQTHPNETTYQEQVSHWQARRLQRLTAADGWLTLIGLEWLQPGSNTLGRAEHNSIVLKAGPADFGRITLAQDGTTTLEFAPGIHGRVDGREVSGAVLLGDQDGAREPSLVEVGSISLFVIDRDGRKGLRIKDSQAPSRSHFQGLDYFPIDPAWRVEARWVPFDPPHSLPIGSVLGTVSDTPVPGKAVFEKDGHRYELYPIQEEPGSLFFIIADRTSGKETYGAARFITTGLPHDGHLTIDFNEAYNPPCAFTAYATCPLPPPENRLDLRVTAGEKKYRGEH</sequence>
<dbReference type="PANTHER" id="PTHR41913">
    <property type="entry name" value="DUF1684 DOMAIN-CONTAINING PROTEIN"/>
    <property type="match status" value="1"/>
</dbReference>
<keyword evidence="1" id="KW-0732">Signal</keyword>
<dbReference type="PANTHER" id="PTHR41913:SF1">
    <property type="entry name" value="DUF1684 DOMAIN-CONTAINING PROTEIN"/>
    <property type="match status" value="1"/>
</dbReference>
<organism evidence="2 3">
    <name type="scientific">Frateuria aurantia (strain ATCC 33424 / DSM 6220 / KCTC 2777 / LMG 1558 / NBRC 3245 / NCIMB 13370)</name>
    <name type="common">Acetobacter aurantius</name>
    <dbReference type="NCBI Taxonomy" id="767434"/>
    <lineage>
        <taxon>Bacteria</taxon>
        <taxon>Pseudomonadati</taxon>
        <taxon>Pseudomonadota</taxon>
        <taxon>Gammaproteobacteria</taxon>
        <taxon>Lysobacterales</taxon>
        <taxon>Rhodanobacteraceae</taxon>
        <taxon>Frateuria</taxon>
    </lineage>
</organism>
<accession>H8KY79</accession>
<reference evidence="2" key="1">
    <citation type="submission" date="2012-02" db="EMBL/GenBank/DDBJ databases">
        <title>The complete genome of Frateuria aurantia DSM 6220.</title>
        <authorList>
            <consortium name="US DOE Joint Genome Institute (JGI-PGF)"/>
            <person name="Lucas S."/>
            <person name="Copeland A."/>
            <person name="Lapidus A."/>
            <person name="Glavina del Rio T."/>
            <person name="Dalin E."/>
            <person name="Tice H."/>
            <person name="Bruce D."/>
            <person name="Goodwin L."/>
            <person name="Pitluck S."/>
            <person name="Peters L."/>
            <person name="Ovchinnikova G."/>
            <person name="Teshima H."/>
            <person name="Kyrpides N."/>
            <person name="Mavromatis K."/>
            <person name="Ivanova N."/>
            <person name="Brettin T."/>
            <person name="Detter J.C."/>
            <person name="Han C."/>
            <person name="Larimer F."/>
            <person name="Land M."/>
            <person name="Hauser L."/>
            <person name="Markowitz V."/>
            <person name="Cheng J.-F."/>
            <person name="Hugenholtz P."/>
            <person name="Woyke T."/>
            <person name="Wu D."/>
            <person name="Brambilla E."/>
            <person name="Klenk H.-P."/>
            <person name="Eisen J.A."/>
        </authorList>
    </citation>
    <scope>NUCLEOTIDE SEQUENCE</scope>
    <source>
        <strain evidence="2">DSM 6220</strain>
    </source>
</reference>
<dbReference type="Pfam" id="PF07920">
    <property type="entry name" value="DUF1684"/>
    <property type="match status" value="1"/>
</dbReference>
<dbReference type="InterPro" id="IPR012467">
    <property type="entry name" value="DUF1684"/>
</dbReference>
<dbReference type="EMBL" id="CP003350">
    <property type="protein sequence ID" value="AFC86073.1"/>
    <property type="molecule type" value="Genomic_DNA"/>
</dbReference>
<dbReference type="Proteomes" id="UP000005234">
    <property type="component" value="Chromosome"/>
</dbReference>
<dbReference type="HOGENOM" id="CLU_093051_0_0_6"/>
<dbReference type="STRING" id="767434.Fraau_1659"/>
<evidence type="ECO:0000313" key="3">
    <source>
        <dbReference type="Proteomes" id="UP000005234"/>
    </source>
</evidence>
<proteinExistence type="predicted"/>
<evidence type="ECO:0000256" key="1">
    <source>
        <dbReference type="SAM" id="SignalP"/>
    </source>
</evidence>
<keyword evidence="3" id="KW-1185">Reference proteome</keyword>
<dbReference type="eggNOG" id="COG3358">
    <property type="taxonomic scope" value="Bacteria"/>
</dbReference>
<dbReference type="KEGG" id="fau:Fraau_1659"/>
<gene>
    <name evidence="2" type="ordered locus">Fraau_1659</name>
</gene>
<protein>
    <recommendedName>
        <fullName evidence="4">DUF1684 domain-containing protein</fullName>
    </recommendedName>
</protein>
<feature type="chain" id="PRO_5003615461" description="DUF1684 domain-containing protein" evidence="1">
    <location>
        <begin position="21"/>
        <end position="307"/>
    </location>
</feature>
<dbReference type="OrthoDB" id="5493262at2"/>
<feature type="signal peptide" evidence="1">
    <location>
        <begin position="1"/>
        <end position="20"/>
    </location>
</feature>
<evidence type="ECO:0008006" key="4">
    <source>
        <dbReference type="Google" id="ProtNLM"/>
    </source>
</evidence>